<proteinExistence type="predicted"/>
<dbReference type="GO" id="GO:0005794">
    <property type="term" value="C:Golgi apparatus"/>
    <property type="evidence" value="ECO:0007669"/>
    <property type="project" value="TreeGrafter"/>
</dbReference>
<evidence type="ECO:0008006" key="4">
    <source>
        <dbReference type="Google" id="ProtNLM"/>
    </source>
</evidence>
<dbReference type="InterPro" id="IPR011989">
    <property type="entry name" value="ARM-like"/>
</dbReference>
<dbReference type="HOGENOM" id="CLU_1691150_0_0_1"/>
<evidence type="ECO:0000313" key="2">
    <source>
        <dbReference type="EnsemblMetazoa" id="MESCA009667-PA"/>
    </source>
</evidence>
<accession>T1H0I8</accession>
<sequence length="156" mass="16661">MQPNSAAGSGAVEHDPCCLYRSVQLKNEQCPGPLPLGVAVIDMSIILFGVIFPRAANKHRVQMLEHFAECIKQAKSVRQEAVQMNIFTAILTGLKGLTDSKSTIGQEDVKKNATGLIISALASTNSTLRCAASEAIGRMAQVVGESKFTAEMSQNI</sequence>
<dbReference type="EMBL" id="CAQQ02088978">
    <property type="status" value="NOT_ANNOTATED_CDS"/>
    <property type="molecule type" value="Genomic_DNA"/>
</dbReference>
<feature type="transmembrane region" description="Helical" evidence="1">
    <location>
        <begin position="34"/>
        <end position="53"/>
    </location>
</feature>
<evidence type="ECO:0000256" key="1">
    <source>
        <dbReference type="SAM" id="Phobius"/>
    </source>
</evidence>
<keyword evidence="1" id="KW-0472">Membrane</keyword>
<dbReference type="GO" id="GO:0030139">
    <property type="term" value="C:endocytic vesicle"/>
    <property type="evidence" value="ECO:0007669"/>
    <property type="project" value="TreeGrafter"/>
</dbReference>
<dbReference type="GO" id="GO:0016020">
    <property type="term" value="C:membrane"/>
    <property type="evidence" value="ECO:0007669"/>
    <property type="project" value="TreeGrafter"/>
</dbReference>
<dbReference type="Gene3D" id="1.25.10.10">
    <property type="entry name" value="Leucine-rich Repeat Variant"/>
    <property type="match status" value="1"/>
</dbReference>
<keyword evidence="1" id="KW-1133">Transmembrane helix</keyword>
<keyword evidence="3" id="KW-1185">Reference proteome</keyword>
<dbReference type="PANTHER" id="PTHR21663">
    <property type="entry name" value="HYPOTHETICAL HEAT DOMAIN-CONTAINING"/>
    <property type="match status" value="1"/>
</dbReference>
<protein>
    <recommendedName>
        <fullName evidence="4">TOG domain-containing protein</fullName>
    </recommendedName>
</protein>
<dbReference type="AlphaFoldDB" id="T1H0I8"/>
<dbReference type="GO" id="GO:0008104">
    <property type="term" value="P:intracellular protein localization"/>
    <property type="evidence" value="ECO:0007669"/>
    <property type="project" value="TreeGrafter"/>
</dbReference>
<dbReference type="GO" id="GO:0042147">
    <property type="term" value="P:retrograde transport, endosome to Golgi"/>
    <property type="evidence" value="ECO:0007669"/>
    <property type="project" value="TreeGrafter"/>
</dbReference>
<dbReference type="InterPro" id="IPR040108">
    <property type="entry name" value="Laa1/Sip1/HEATR5"/>
</dbReference>
<dbReference type="InterPro" id="IPR016024">
    <property type="entry name" value="ARM-type_fold"/>
</dbReference>
<dbReference type="GO" id="GO:0006897">
    <property type="term" value="P:endocytosis"/>
    <property type="evidence" value="ECO:0007669"/>
    <property type="project" value="TreeGrafter"/>
</dbReference>
<reference evidence="2" key="2">
    <citation type="submission" date="2015-06" db="UniProtKB">
        <authorList>
            <consortium name="EnsemblMetazoa"/>
        </authorList>
    </citation>
    <scope>IDENTIFICATION</scope>
</reference>
<keyword evidence="1" id="KW-0812">Transmembrane</keyword>
<reference evidence="3" key="1">
    <citation type="submission" date="2013-02" db="EMBL/GenBank/DDBJ databases">
        <authorList>
            <person name="Hughes D."/>
        </authorList>
    </citation>
    <scope>NUCLEOTIDE SEQUENCE</scope>
    <source>
        <strain>Durham</strain>
        <strain evidence="3">NC isolate 2 -- Noor lab</strain>
    </source>
</reference>
<dbReference type="STRING" id="36166.T1H0I8"/>
<name>T1H0I8_MEGSC</name>
<evidence type="ECO:0000313" key="3">
    <source>
        <dbReference type="Proteomes" id="UP000015102"/>
    </source>
</evidence>
<organism evidence="2 3">
    <name type="scientific">Megaselia scalaris</name>
    <name type="common">Humpbacked fly</name>
    <name type="synonym">Phora scalaris</name>
    <dbReference type="NCBI Taxonomy" id="36166"/>
    <lineage>
        <taxon>Eukaryota</taxon>
        <taxon>Metazoa</taxon>
        <taxon>Ecdysozoa</taxon>
        <taxon>Arthropoda</taxon>
        <taxon>Hexapoda</taxon>
        <taxon>Insecta</taxon>
        <taxon>Pterygota</taxon>
        <taxon>Neoptera</taxon>
        <taxon>Endopterygota</taxon>
        <taxon>Diptera</taxon>
        <taxon>Brachycera</taxon>
        <taxon>Muscomorpha</taxon>
        <taxon>Platypezoidea</taxon>
        <taxon>Phoridae</taxon>
        <taxon>Megaseliini</taxon>
        <taxon>Megaselia</taxon>
    </lineage>
</organism>
<dbReference type="SUPFAM" id="SSF48371">
    <property type="entry name" value="ARM repeat"/>
    <property type="match status" value="1"/>
</dbReference>
<dbReference type="PANTHER" id="PTHR21663:SF0">
    <property type="entry name" value="HEAT REPEAT-CONTAINING PROTEIN 5B"/>
    <property type="match status" value="1"/>
</dbReference>
<dbReference type="EnsemblMetazoa" id="MESCA009667-RA">
    <property type="protein sequence ID" value="MESCA009667-PA"/>
    <property type="gene ID" value="MESCA009667"/>
</dbReference>
<dbReference type="Proteomes" id="UP000015102">
    <property type="component" value="Unassembled WGS sequence"/>
</dbReference>
<dbReference type="GO" id="GO:0005829">
    <property type="term" value="C:cytosol"/>
    <property type="evidence" value="ECO:0007669"/>
    <property type="project" value="GOC"/>
</dbReference>